<name>A0A1Y5S8I1_9RHOB</name>
<dbReference type="STRING" id="315423.SAMN04488020_10386"/>
<sequence>MTTDNLRKETDQETGRDNSGRFTSNGNVGRPRGTKNKVSVAAVATIRSLTDDAFRGLAENVRANDQRAIQYVLDRVLPAGRVVELEGATTGAVSDALVSGMITPDEAKAITASLAKLQELQDMEALKDRLGQIERLLRDGS</sequence>
<evidence type="ECO:0000313" key="3">
    <source>
        <dbReference type="Proteomes" id="UP000193870"/>
    </source>
</evidence>
<dbReference type="Proteomes" id="UP000193870">
    <property type="component" value="Unassembled WGS sequence"/>
</dbReference>
<dbReference type="AlphaFoldDB" id="A0A1Y5S8I1"/>
<accession>A0A1Y5S8I1</accession>
<organism evidence="2 3">
    <name type="scientific">Palleronia marisminoris</name>
    <dbReference type="NCBI Taxonomy" id="315423"/>
    <lineage>
        <taxon>Bacteria</taxon>
        <taxon>Pseudomonadati</taxon>
        <taxon>Pseudomonadota</taxon>
        <taxon>Alphaproteobacteria</taxon>
        <taxon>Rhodobacterales</taxon>
        <taxon>Roseobacteraceae</taxon>
        <taxon>Palleronia</taxon>
    </lineage>
</organism>
<proteinExistence type="predicted"/>
<feature type="compositionally biased region" description="Basic and acidic residues" evidence="1">
    <location>
        <begin position="1"/>
        <end position="19"/>
    </location>
</feature>
<dbReference type="RefSeq" id="WP_139214956.1">
    <property type="nucleotide sequence ID" value="NZ_FOPF01000003.1"/>
</dbReference>
<dbReference type="OrthoDB" id="8452786at2"/>
<feature type="region of interest" description="Disordered" evidence="1">
    <location>
        <begin position="1"/>
        <end position="37"/>
    </location>
</feature>
<reference evidence="2 3" key="1">
    <citation type="submission" date="2017-03" db="EMBL/GenBank/DDBJ databases">
        <authorList>
            <person name="Afonso C.L."/>
            <person name="Miller P.J."/>
            <person name="Scott M.A."/>
            <person name="Spackman E."/>
            <person name="Goraichik I."/>
            <person name="Dimitrov K.M."/>
            <person name="Suarez D.L."/>
            <person name="Swayne D.E."/>
        </authorList>
    </citation>
    <scope>NUCLEOTIDE SEQUENCE [LARGE SCALE GENOMIC DNA]</scope>
    <source>
        <strain evidence="2 3">CECT 7066</strain>
    </source>
</reference>
<evidence type="ECO:0000313" key="2">
    <source>
        <dbReference type="EMBL" id="SLN33528.1"/>
    </source>
</evidence>
<gene>
    <name evidence="2" type="ORF">PAM7066_01367</name>
</gene>
<evidence type="ECO:0000256" key="1">
    <source>
        <dbReference type="SAM" id="MobiDB-lite"/>
    </source>
</evidence>
<protein>
    <submittedName>
        <fullName evidence="2">Uncharacterized protein</fullName>
    </submittedName>
</protein>
<dbReference type="EMBL" id="FWFV01000003">
    <property type="protein sequence ID" value="SLN33528.1"/>
    <property type="molecule type" value="Genomic_DNA"/>
</dbReference>
<keyword evidence="3" id="KW-1185">Reference proteome</keyword>